<dbReference type="AlphaFoldDB" id="A0A183J6Z2"/>
<dbReference type="Proteomes" id="UP000270296">
    <property type="component" value="Unassembled WGS sequence"/>
</dbReference>
<dbReference type="GO" id="GO:0004300">
    <property type="term" value="F:enoyl-CoA hydratase activity"/>
    <property type="evidence" value="ECO:0007669"/>
    <property type="project" value="TreeGrafter"/>
</dbReference>
<dbReference type="GO" id="GO:0016509">
    <property type="term" value="F:long-chain (3S)-3-hydroxyacyl-CoA dehydrogenase (NAD+) activity"/>
    <property type="evidence" value="ECO:0007669"/>
    <property type="project" value="TreeGrafter"/>
</dbReference>
<evidence type="ECO:0000313" key="2">
    <source>
        <dbReference type="EMBL" id="VDP41712.1"/>
    </source>
</evidence>
<proteinExistence type="predicted"/>
<dbReference type="SUPFAM" id="SSF48179">
    <property type="entry name" value="6-phosphogluconate dehydrogenase C-terminal domain-like"/>
    <property type="match status" value="1"/>
</dbReference>
<dbReference type="InterPro" id="IPR050136">
    <property type="entry name" value="FA_oxidation_alpha_subunit"/>
</dbReference>
<feature type="domain" description="3-hydroxyacyl-CoA dehydrogenase C-terminal" evidence="1">
    <location>
        <begin position="32"/>
        <end position="115"/>
    </location>
</feature>
<keyword evidence="3" id="KW-1185">Reference proteome</keyword>
<dbReference type="GO" id="GO:0016507">
    <property type="term" value="C:mitochondrial fatty acid beta-oxidation multienzyme complex"/>
    <property type="evidence" value="ECO:0007669"/>
    <property type="project" value="TreeGrafter"/>
</dbReference>
<dbReference type="InterPro" id="IPR008927">
    <property type="entry name" value="6-PGluconate_DH-like_C_sf"/>
</dbReference>
<accession>A0A183J6Z2</accession>
<protein>
    <submittedName>
        <fullName evidence="4">3HCDH domain-containing protein</fullName>
    </submittedName>
</protein>
<reference evidence="2 3" key="2">
    <citation type="submission" date="2018-11" db="EMBL/GenBank/DDBJ databases">
        <authorList>
            <consortium name="Pathogen Informatics"/>
        </authorList>
    </citation>
    <scope>NUCLEOTIDE SEQUENCE [LARGE SCALE GENOMIC DNA]</scope>
</reference>
<dbReference type="OrthoDB" id="10004768at2759"/>
<dbReference type="EMBL" id="UZAM01016084">
    <property type="protein sequence ID" value="VDP41712.1"/>
    <property type="molecule type" value="Genomic_DNA"/>
</dbReference>
<dbReference type="PANTHER" id="PTHR43612:SF3">
    <property type="entry name" value="TRIFUNCTIONAL ENZYME SUBUNIT ALPHA, MITOCHONDRIAL"/>
    <property type="match status" value="1"/>
</dbReference>
<evidence type="ECO:0000313" key="3">
    <source>
        <dbReference type="Proteomes" id="UP000270296"/>
    </source>
</evidence>
<dbReference type="GO" id="GO:0006635">
    <property type="term" value="P:fatty acid beta-oxidation"/>
    <property type="evidence" value="ECO:0007669"/>
    <property type="project" value="TreeGrafter"/>
</dbReference>
<evidence type="ECO:0000259" key="1">
    <source>
        <dbReference type="Pfam" id="PF00725"/>
    </source>
</evidence>
<sequence length="123" mass="13880">MLRRPNKGALEIFKVNAKSPKGCDSTEDRQMRIVGRFVNEAVLCLQEDIISTPVSGDIGAVFGLGFPPFLGGPFRFVDQYGAQRFIDTMNRFKEAYDDAPEFEVCDLISDHAKNEHKRFYAAE</sequence>
<organism evidence="4">
    <name type="scientific">Soboliphyme baturini</name>
    <dbReference type="NCBI Taxonomy" id="241478"/>
    <lineage>
        <taxon>Eukaryota</taxon>
        <taxon>Metazoa</taxon>
        <taxon>Ecdysozoa</taxon>
        <taxon>Nematoda</taxon>
        <taxon>Enoplea</taxon>
        <taxon>Dorylaimia</taxon>
        <taxon>Dioctophymatida</taxon>
        <taxon>Dioctophymatoidea</taxon>
        <taxon>Soboliphymatidae</taxon>
        <taxon>Soboliphyme</taxon>
    </lineage>
</organism>
<name>A0A183J6Z2_9BILA</name>
<evidence type="ECO:0000313" key="4">
    <source>
        <dbReference type="WBParaSite" id="SBAD_0001202801-mRNA-1"/>
    </source>
</evidence>
<reference evidence="4" key="1">
    <citation type="submission" date="2016-06" db="UniProtKB">
        <authorList>
            <consortium name="WormBaseParasite"/>
        </authorList>
    </citation>
    <scope>IDENTIFICATION</scope>
</reference>
<dbReference type="WBParaSite" id="SBAD_0001202801-mRNA-1">
    <property type="protein sequence ID" value="SBAD_0001202801-mRNA-1"/>
    <property type="gene ID" value="SBAD_0001202801"/>
</dbReference>
<dbReference type="Pfam" id="PF00725">
    <property type="entry name" value="3HCDH"/>
    <property type="match status" value="1"/>
</dbReference>
<gene>
    <name evidence="2" type="ORF">SBAD_LOCUS11640</name>
</gene>
<dbReference type="PANTHER" id="PTHR43612">
    <property type="entry name" value="TRIFUNCTIONAL ENZYME SUBUNIT ALPHA"/>
    <property type="match status" value="1"/>
</dbReference>
<dbReference type="InterPro" id="IPR006108">
    <property type="entry name" value="3HC_DH_C"/>
</dbReference>
<dbReference type="Gene3D" id="1.10.1040.50">
    <property type="match status" value="1"/>
</dbReference>